<evidence type="ECO:0000256" key="1">
    <source>
        <dbReference type="ARBA" id="ARBA00011900"/>
    </source>
</evidence>
<dbReference type="GO" id="GO:0009007">
    <property type="term" value="F:site-specific DNA-methyltransferase (adenine-specific) activity"/>
    <property type="evidence" value="ECO:0007669"/>
    <property type="project" value="UniProtKB-EC"/>
</dbReference>
<dbReference type="GO" id="GO:0032259">
    <property type="term" value="P:methylation"/>
    <property type="evidence" value="ECO:0007669"/>
    <property type="project" value="UniProtKB-KW"/>
</dbReference>
<evidence type="ECO:0000256" key="2">
    <source>
        <dbReference type="ARBA" id="ARBA00022603"/>
    </source>
</evidence>
<keyword evidence="2 10" id="KW-0489">Methyltransferase</keyword>
<gene>
    <name evidence="10" type="ORF">ISP01_02475</name>
</gene>
<dbReference type="GO" id="GO:0009307">
    <property type="term" value="P:DNA restriction-modification system"/>
    <property type="evidence" value="ECO:0007669"/>
    <property type="project" value="UniProtKB-KW"/>
</dbReference>
<dbReference type="InterPro" id="IPR022749">
    <property type="entry name" value="D12N6_MeTrfase_N"/>
</dbReference>
<dbReference type="PRINTS" id="PR00507">
    <property type="entry name" value="N12N6MTFRASE"/>
</dbReference>
<reference evidence="10" key="1">
    <citation type="submission" date="2020-10" db="EMBL/GenBank/DDBJ databases">
        <title>Dehalococcoides mccartyi of a TCE/Cr reducing biochatode.</title>
        <authorList>
            <person name="Matturro B."/>
        </authorList>
    </citation>
    <scope>NUCLEOTIDE SEQUENCE</scope>
    <source>
        <strain evidence="10">Bin4</strain>
    </source>
</reference>
<dbReference type="InterPro" id="IPR029063">
    <property type="entry name" value="SAM-dependent_MTases_sf"/>
</dbReference>
<dbReference type="EC" id="2.1.1.72" evidence="1"/>
<evidence type="ECO:0000256" key="4">
    <source>
        <dbReference type="ARBA" id="ARBA00022691"/>
    </source>
</evidence>
<comment type="caution">
    <text evidence="10">The sequence shown here is derived from an EMBL/GenBank/DDBJ whole genome shotgun (WGS) entry which is preliminary data.</text>
</comment>
<dbReference type="GO" id="GO:0008170">
    <property type="term" value="F:N-methyltransferase activity"/>
    <property type="evidence" value="ECO:0007669"/>
    <property type="project" value="InterPro"/>
</dbReference>
<organism evidence="10 11">
    <name type="scientific">Methanobrevibacter arboriphilus</name>
    <dbReference type="NCBI Taxonomy" id="39441"/>
    <lineage>
        <taxon>Archaea</taxon>
        <taxon>Methanobacteriati</taxon>
        <taxon>Methanobacteriota</taxon>
        <taxon>Methanomada group</taxon>
        <taxon>Methanobacteria</taxon>
        <taxon>Methanobacteriales</taxon>
        <taxon>Methanobacteriaceae</taxon>
        <taxon>Methanobrevibacter</taxon>
    </lineage>
</organism>
<dbReference type="InterPro" id="IPR002052">
    <property type="entry name" value="DNA_methylase_N6_adenine_CS"/>
</dbReference>
<evidence type="ECO:0000256" key="3">
    <source>
        <dbReference type="ARBA" id="ARBA00022679"/>
    </source>
</evidence>
<dbReference type="InterPro" id="IPR051537">
    <property type="entry name" value="DNA_Adenine_Mtase"/>
</dbReference>
<dbReference type="Pfam" id="PF12161">
    <property type="entry name" value="HsdM_N"/>
    <property type="match status" value="1"/>
</dbReference>
<dbReference type="Proteomes" id="UP000658733">
    <property type="component" value="Unassembled WGS sequence"/>
</dbReference>
<keyword evidence="3 10" id="KW-0808">Transferase</keyword>
<dbReference type="PANTHER" id="PTHR42933">
    <property type="entry name" value="SLR6095 PROTEIN"/>
    <property type="match status" value="1"/>
</dbReference>
<dbReference type="EMBL" id="JADIIN010000020">
    <property type="protein sequence ID" value="MBF4468248.1"/>
    <property type="molecule type" value="Genomic_DNA"/>
</dbReference>
<keyword evidence="5" id="KW-0680">Restriction system</keyword>
<name>A0A843AL41_METAZ</name>
<sequence>MGNFQEKVSFIWDLADLLRGTYKRNEYQKVILPFTVLKRFDCLLEFSKEDVLETNDQYKGSVDNLEGILSQRAVDKEGNDLGFYNTSQHDFESMLADPEHIRENLEEYINSFSSDVQDIFDNFYIKNQITRLSKANLLYLLIQKFSETKIDLHPDVVSNHEMGIIFEELIRKFSEQSNEEAGEHFTPRDVVNLMTELMFVENGYHLEENDNLIKKIYDPACGTGGMLTSCEEYIYKKNNSIDVALYGQEINEEIYAICKADMLMKGMKSERIKGPSSSLSDDQLSNDKFDYMISNPPYGRKWEGDKEVVLTEAELGYEGRFGAGTPRINDGQLLFLQHMISKMKTKEKSRIAVITNGSPLFTGDAGSGESNIRKWIIENDYLEAIVGLPDQLFYNTGIKTYIWILTNEKPEERIGKVQLIDATSEFKKMRKSLGNKRHELTEKNINNILNLFNTFENTDNIKIFDNEDFGYTKVVVERPQQLNFKVDEERLENLYSVNQFNKLAESKKKDLQEKEEEINKGKQLQAKIINTLKNIPNNLVKSYNEFDKLVADEVGSLNIDIKPAFRKNIVIALSKHDDTADYVTDGKGNIKPDPNLRDTEKIPLKIDIDDYFKEEVQKYYSDAWMDRKKDKIGYEINFTRYFYKYTPPRPLEEIEQDIKKITGEIQELLKEDFGDT</sequence>
<dbReference type="Gene3D" id="3.40.50.150">
    <property type="entry name" value="Vaccinia Virus protein VP39"/>
    <property type="match status" value="1"/>
</dbReference>
<dbReference type="RefSeq" id="WP_042701691.1">
    <property type="nucleotide sequence ID" value="NZ_JADIIN010000020.1"/>
</dbReference>
<accession>A0A843AL41</accession>
<protein>
    <recommendedName>
        <fullName evidence="1">site-specific DNA-methyltransferase (adenine-specific)</fullName>
        <ecNumber evidence="1">2.1.1.72</ecNumber>
    </recommendedName>
</protein>
<dbReference type="InterPro" id="IPR003356">
    <property type="entry name" value="DNA_methylase_A-5"/>
</dbReference>
<evidence type="ECO:0000313" key="11">
    <source>
        <dbReference type="Proteomes" id="UP000658733"/>
    </source>
</evidence>
<keyword evidence="7" id="KW-0175">Coiled coil</keyword>
<dbReference type="SUPFAM" id="SSF53335">
    <property type="entry name" value="S-adenosyl-L-methionine-dependent methyltransferases"/>
    <property type="match status" value="1"/>
</dbReference>
<dbReference type="PANTHER" id="PTHR42933:SF3">
    <property type="entry name" value="TYPE I RESTRICTION ENZYME MJAVIII METHYLASE SUBUNIT"/>
    <property type="match status" value="1"/>
</dbReference>
<dbReference type="GO" id="GO:0003677">
    <property type="term" value="F:DNA binding"/>
    <property type="evidence" value="ECO:0007669"/>
    <property type="project" value="InterPro"/>
</dbReference>
<evidence type="ECO:0000259" key="8">
    <source>
        <dbReference type="Pfam" id="PF02384"/>
    </source>
</evidence>
<evidence type="ECO:0000259" key="9">
    <source>
        <dbReference type="Pfam" id="PF12161"/>
    </source>
</evidence>
<keyword evidence="4" id="KW-0949">S-adenosyl-L-methionine</keyword>
<evidence type="ECO:0000256" key="6">
    <source>
        <dbReference type="ARBA" id="ARBA00047942"/>
    </source>
</evidence>
<comment type="catalytic activity">
    <reaction evidence="6">
        <text>a 2'-deoxyadenosine in DNA + S-adenosyl-L-methionine = an N(6)-methyl-2'-deoxyadenosine in DNA + S-adenosyl-L-homocysteine + H(+)</text>
        <dbReference type="Rhea" id="RHEA:15197"/>
        <dbReference type="Rhea" id="RHEA-COMP:12418"/>
        <dbReference type="Rhea" id="RHEA-COMP:12419"/>
        <dbReference type="ChEBI" id="CHEBI:15378"/>
        <dbReference type="ChEBI" id="CHEBI:57856"/>
        <dbReference type="ChEBI" id="CHEBI:59789"/>
        <dbReference type="ChEBI" id="CHEBI:90615"/>
        <dbReference type="ChEBI" id="CHEBI:90616"/>
        <dbReference type="EC" id="2.1.1.72"/>
    </reaction>
</comment>
<dbReference type="Pfam" id="PF02384">
    <property type="entry name" value="N6_Mtase"/>
    <property type="match status" value="1"/>
</dbReference>
<evidence type="ECO:0000256" key="5">
    <source>
        <dbReference type="ARBA" id="ARBA00022747"/>
    </source>
</evidence>
<dbReference type="PROSITE" id="PS00092">
    <property type="entry name" value="N6_MTASE"/>
    <property type="match status" value="1"/>
</dbReference>
<dbReference type="AlphaFoldDB" id="A0A843AL41"/>
<proteinExistence type="predicted"/>
<evidence type="ECO:0000256" key="7">
    <source>
        <dbReference type="SAM" id="Coils"/>
    </source>
</evidence>
<feature type="domain" description="N6 adenine-specific DNA methyltransferase N-terminal" evidence="9">
    <location>
        <begin position="9"/>
        <end position="145"/>
    </location>
</feature>
<feature type="coiled-coil region" evidence="7">
    <location>
        <begin position="497"/>
        <end position="524"/>
    </location>
</feature>
<evidence type="ECO:0000313" key="10">
    <source>
        <dbReference type="EMBL" id="MBF4468248.1"/>
    </source>
</evidence>
<feature type="domain" description="DNA methylase adenine-specific" evidence="8">
    <location>
        <begin position="159"/>
        <end position="460"/>
    </location>
</feature>